<comment type="caution">
    <text evidence="2">The sequence shown here is derived from an EMBL/GenBank/DDBJ whole genome shotgun (WGS) entry which is preliminary data.</text>
</comment>
<feature type="compositionally biased region" description="Acidic residues" evidence="1">
    <location>
        <begin position="1"/>
        <end position="16"/>
    </location>
</feature>
<feature type="compositionally biased region" description="Acidic residues" evidence="1">
    <location>
        <begin position="36"/>
        <end position="60"/>
    </location>
</feature>
<sequence length="157" mass="17296">MLEDDLQLSDSEDSDSEQSLPEPVASAHSSSAESESTSDSDSSSDSESESSSSDSEENEPLETPAPEDCPYLYPLSGKTTQFYPQIGTWAFLLNIFRTVPEPPATNKWQLDNWLTKVSQPAVPPEGPGSTEPPKRYPESAPSMWRWLPDARVQDSEN</sequence>
<feature type="compositionally biased region" description="Low complexity" evidence="1">
    <location>
        <begin position="17"/>
        <end position="35"/>
    </location>
</feature>
<protein>
    <submittedName>
        <fullName evidence="2">Uncharacterized protein</fullName>
    </submittedName>
</protein>
<keyword evidence="3" id="KW-1185">Reference proteome</keyword>
<reference evidence="2 3" key="1">
    <citation type="submission" date="2023-05" db="EMBL/GenBank/DDBJ databases">
        <title>B98-5 Cell Line De Novo Hybrid Assembly: An Optical Mapping Approach.</title>
        <authorList>
            <person name="Kananen K."/>
            <person name="Auerbach J.A."/>
            <person name="Kautto E."/>
            <person name="Blachly J.S."/>
        </authorList>
    </citation>
    <scope>NUCLEOTIDE SEQUENCE [LARGE SCALE GENOMIC DNA]</scope>
    <source>
        <strain evidence="2">B95-8</strain>
        <tissue evidence="2">Cell line</tissue>
    </source>
</reference>
<dbReference type="Pfam" id="PF05110">
    <property type="entry name" value="AF-4"/>
    <property type="match status" value="1"/>
</dbReference>
<dbReference type="InterPro" id="IPR007797">
    <property type="entry name" value="AF4/FMR2"/>
</dbReference>
<proteinExistence type="predicted"/>
<gene>
    <name evidence="2" type="ORF">P7K49_006612</name>
</gene>
<dbReference type="Proteomes" id="UP001266305">
    <property type="component" value="Unassembled WGS sequence"/>
</dbReference>
<feature type="region of interest" description="Disordered" evidence="1">
    <location>
        <begin position="118"/>
        <end position="142"/>
    </location>
</feature>
<evidence type="ECO:0000313" key="3">
    <source>
        <dbReference type="Proteomes" id="UP001266305"/>
    </source>
</evidence>
<name>A0ABQ9W3P1_SAGOE</name>
<evidence type="ECO:0000313" key="2">
    <source>
        <dbReference type="EMBL" id="KAK2115986.1"/>
    </source>
</evidence>
<dbReference type="PANTHER" id="PTHR10528">
    <property type="entry name" value="AF4/FMR2 FAMILY MEMBER"/>
    <property type="match status" value="1"/>
</dbReference>
<dbReference type="PANTHER" id="PTHR10528:SF6">
    <property type="entry name" value="AF4_FMR2 FAMILY MEMBER 1"/>
    <property type="match status" value="1"/>
</dbReference>
<organism evidence="2 3">
    <name type="scientific">Saguinus oedipus</name>
    <name type="common">Cotton-top tamarin</name>
    <name type="synonym">Oedipomidas oedipus</name>
    <dbReference type="NCBI Taxonomy" id="9490"/>
    <lineage>
        <taxon>Eukaryota</taxon>
        <taxon>Metazoa</taxon>
        <taxon>Chordata</taxon>
        <taxon>Craniata</taxon>
        <taxon>Vertebrata</taxon>
        <taxon>Euteleostomi</taxon>
        <taxon>Mammalia</taxon>
        <taxon>Eutheria</taxon>
        <taxon>Euarchontoglires</taxon>
        <taxon>Primates</taxon>
        <taxon>Haplorrhini</taxon>
        <taxon>Platyrrhini</taxon>
        <taxon>Cebidae</taxon>
        <taxon>Callitrichinae</taxon>
        <taxon>Saguinus</taxon>
    </lineage>
</organism>
<dbReference type="EMBL" id="JASSZA010000003">
    <property type="protein sequence ID" value="KAK2115986.1"/>
    <property type="molecule type" value="Genomic_DNA"/>
</dbReference>
<accession>A0ABQ9W3P1</accession>
<feature type="region of interest" description="Disordered" evidence="1">
    <location>
        <begin position="1"/>
        <end position="77"/>
    </location>
</feature>
<evidence type="ECO:0000256" key="1">
    <source>
        <dbReference type="SAM" id="MobiDB-lite"/>
    </source>
</evidence>